<comment type="pathway">
    <text evidence="1 6 7">Protein modification; protein lipoylation via endogenous pathway; protein N(6)-(lipoyl)lysine from octanoyl-[acyl-carrier-protein]: step 1/2.</text>
</comment>
<feature type="binding site" evidence="6 9">
    <location>
        <begin position="151"/>
        <end position="153"/>
    </location>
    <ligand>
        <name>substrate</name>
    </ligand>
</feature>
<evidence type="ECO:0000256" key="2">
    <source>
        <dbReference type="ARBA" id="ARBA00022490"/>
    </source>
</evidence>
<proteinExistence type="inferred from homology"/>
<sequence>MKNMNMIVRDLGLCDWLKINREMKDFTNQRDSNSIDELWFVEHFPVFTYGLLETKNYGSNIKGIPVLYANRGGKITYHGPGQLVIYFLIDLRRKKIKFYKFVKNSEILIIKLLRELNILSHLNNLWPGIYVNKKKICSLGFRITRGCSLYGLSLNIKMDLTPFSYINPCGNKTIIMTQVDHFKKNVSMQKIKNIFIKNFCKLFNYLVTYD</sequence>
<name>A0A3B1DW38_9GAMM</name>
<protein>
    <recommendedName>
        <fullName evidence="6 7">Octanoyltransferase</fullName>
        <ecNumber evidence="6 7">2.3.1.181</ecNumber>
    </recommendedName>
    <alternativeName>
        <fullName evidence="6">Lipoate-protein ligase B</fullName>
    </alternativeName>
    <alternativeName>
        <fullName evidence="6">Lipoyl/octanoyl transferase</fullName>
    </alternativeName>
    <alternativeName>
        <fullName evidence="6">Octanoyl-[acyl-carrier-protein]-protein N-octanoyltransferase</fullName>
    </alternativeName>
</protein>
<keyword evidence="2 6" id="KW-0963">Cytoplasm</keyword>
<organism evidence="12 13">
    <name type="scientific">Buchnera aphidicola</name>
    <name type="common">Cinara strobi</name>
    <dbReference type="NCBI Taxonomy" id="1921549"/>
    <lineage>
        <taxon>Bacteria</taxon>
        <taxon>Pseudomonadati</taxon>
        <taxon>Pseudomonadota</taxon>
        <taxon>Gammaproteobacteria</taxon>
        <taxon>Enterobacterales</taxon>
        <taxon>Erwiniaceae</taxon>
        <taxon>Buchnera</taxon>
    </lineage>
</organism>
<keyword evidence="4 6" id="KW-0012">Acyltransferase</keyword>
<dbReference type="NCBIfam" id="TIGR00214">
    <property type="entry name" value="lipB"/>
    <property type="match status" value="1"/>
</dbReference>
<evidence type="ECO:0000313" key="13">
    <source>
        <dbReference type="Proteomes" id="UP000271849"/>
    </source>
</evidence>
<dbReference type="PANTHER" id="PTHR10993:SF7">
    <property type="entry name" value="LIPOYLTRANSFERASE 2, MITOCHONDRIAL-RELATED"/>
    <property type="match status" value="1"/>
</dbReference>
<feature type="domain" description="BPL/LPL catalytic" evidence="11">
    <location>
        <begin position="32"/>
        <end position="207"/>
    </location>
</feature>
<keyword evidence="3 6" id="KW-0808">Transferase</keyword>
<dbReference type="EMBL" id="LR025085">
    <property type="protein sequence ID" value="VAX76503.1"/>
    <property type="molecule type" value="Genomic_DNA"/>
</dbReference>
<evidence type="ECO:0000256" key="3">
    <source>
        <dbReference type="ARBA" id="ARBA00022679"/>
    </source>
</evidence>
<comment type="miscellaneous">
    <text evidence="6">In the reaction, the free carboxyl group of octanoic acid is attached via an amide linkage to the epsilon-amino group of a specific lysine residue of lipoyl domains of lipoate-dependent enzymes.</text>
</comment>
<dbReference type="GO" id="GO:0033819">
    <property type="term" value="F:lipoyl(octanoyl) transferase activity"/>
    <property type="evidence" value="ECO:0007669"/>
    <property type="project" value="UniProtKB-EC"/>
</dbReference>
<comment type="subcellular location">
    <subcellularLocation>
        <location evidence="6">Cytoplasm</location>
    </subcellularLocation>
</comment>
<dbReference type="InterPro" id="IPR045864">
    <property type="entry name" value="aa-tRNA-synth_II/BPL/LPL"/>
</dbReference>
<dbReference type="GO" id="GO:0009249">
    <property type="term" value="P:protein lipoylation"/>
    <property type="evidence" value="ECO:0007669"/>
    <property type="project" value="InterPro"/>
</dbReference>
<dbReference type="InterPro" id="IPR020605">
    <property type="entry name" value="Octanoyltransferase_CS"/>
</dbReference>
<gene>
    <name evidence="6 12" type="primary">lipB</name>
    <name evidence="12" type="ORF">BUCINSTRO3249_0177</name>
</gene>
<comment type="function">
    <text evidence="5 6 7">Catalyzes the transfer of endogenously produced octanoic acid from octanoyl-acyl-carrier-protein onto the lipoyl domains of lipoate-dependent enzymes. Lipoyl-ACP can also act as a substrate although octanoyl-ACP is likely to be the physiological substrate.</text>
</comment>
<comment type="similarity">
    <text evidence="6 7">Belongs to the LipB family.</text>
</comment>
<dbReference type="Gene3D" id="3.30.930.10">
    <property type="entry name" value="Bira Bifunctional Protein, Domain 2"/>
    <property type="match status" value="1"/>
</dbReference>
<dbReference type="GO" id="GO:0005737">
    <property type="term" value="C:cytoplasm"/>
    <property type="evidence" value="ECO:0007669"/>
    <property type="project" value="UniProtKB-SubCell"/>
</dbReference>
<evidence type="ECO:0000256" key="10">
    <source>
        <dbReference type="PIRSR" id="PIRSR016262-3"/>
    </source>
</evidence>
<evidence type="ECO:0000256" key="9">
    <source>
        <dbReference type="PIRSR" id="PIRSR016262-2"/>
    </source>
</evidence>
<evidence type="ECO:0000259" key="11">
    <source>
        <dbReference type="PROSITE" id="PS51733"/>
    </source>
</evidence>
<dbReference type="Pfam" id="PF21948">
    <property type="entry name" value="LplA-B_cat"/>
    <property type="match status" value="1"/>
</dbReference>
<dbReference type="NCBIfam" id="NF010922">
    <property type="entry name" value="PRK14342.1"/>
    <property type="match status" value="1"/>
</dbReference>
<comment type="catalytic activity">
    <reaction evidence="6 7">
        <text>octanoyl-[ACP] + L-lysyl-[protein] = N(6)-octanoyl-L-lysyl-[protein] + holo-[ACP] + H(+)</text>
        <dbReference type="Rhea" id="RHEA:17665"/>
        <dbReference type="Rhea" id="RHEA-COMP:9636"/>
        <dbReference type="Rhea" id="RHEA-COMP:9685"/>
        <dbReference type="Rhea" id="RHEA-COMP:9752"/>
        <dbReference type="Rhea" id="RHEA-COMP:9928"/>
        <dbReference type="ChEBI" id="CHEBI:15378"/>
        <dbReference type="ChEBI" id="CHEBI:29969"/>
        <dbReference type="ChEBI" id="CHEBI:64479"/>
        <dbReference type="ChEBI" id="CHEBI:78463"/>
        <dbReference type="ChEBI" id="CHEBI:78809"/>
        <dbReference type="EC" id="2.3.1.181"/>
    </reaction>
</comment>
<dbReference type="PROSITE" id="PS51733">
    <property type="entry name" value="BPL_LPL_CATALYTIC"/>
    <property type="match status" value="1"/>
</dbReference>
<accession>A0A3B1DW38</accession>
<dbReference type="UniPathway" id="UPA00538">
    <property type="reaction ID" value="UER00592"/>
</dbReference>
<dbReference type="STRING" id="1921549.GCA_900128825_00176"/>
<dbReference type="AlphaFoldDB" id="A0A3B1DW38"/>
<feature type="site" description="Lowers pKa of active site Cys" evidence="6 10">
    <location>
        <position position="135"/>
    </location>
</feature>
<dbReference type="Proteomes" id="UP000271849">
    <property type="component" value="Chromosome"/>
</dbReference>
<dbReference type="PROSITE" id="PS01313">
    <property type="entry name" value="LIPB"/>
    <property type="match status" value="1"/>
</dbReference>
<dbReference type="PANTHER" id="PTHR10993">
    <property type="entry name" value="OCTANOYLTRANSFERASE"/>
    <property type="match status" value="1"/>
</dbReference>
<dbReference type="InterPro" id="IPR000544">
    <property type="entry name" value="Octanoyltransferase"/>
</dbReference>
<dbReference type="PIRSF" id="PIRSF016262">
    <property type="entry name" value="LPLase"/>
    <property type="match status" value="1"/>
</dbReference>
<feature type="binding site" evidence="6 9">
    <location>
        <begin position="71"/>
        <end position="78"/>
    </location>
    <ligand>
        <name>substrate</name>
    </ligand>
</feature>
<evidence type="ECO:0000256" key="5">
    <source>
        <dbReference type="ARBA" id="ARBA00024732"/>
    </source>
</evidence>
<reference evidence="13" key="1">
    <citation type="submission" date="2018-09" db="EMBL/GenBank/DDBJ databases">
        <authorList>
            <person name="Manzano-Marin A."/>
            <person name="Manzano-Marin A."/>
        </authorList>
    </citation>
    <scope>NUCLEOTIDE SEQUENCE [LARGE SCALE GENOMIC DNA]</scope>
    <source>
        <strain evidence="13">BuCistrobi</strain>
    </source>
</reference>
<evidence type="ECO:0000256" key="6">
    <source>
        <dbReference type="HAMAP-Rule" id="MF_00013"/>
    </source>
</evidence>
<feature type="binding site" evidence="6 9">
    <location>
        <begin position="138"/>
        <end position="140"/>
    </location>
    <ligand>
        <name>substrate</name>
    </ligand>
</feature>
<evidence type="ECO:0000256" key="7">
    <source>
        <dbReference type="PIRNR" id="PIRNR016262"/>
    </source>
</evidence>
<evidence type="ECO:0000256" key="8">
    <source>
        <dbReference type="PIRSR" id="PIRSR016262-1"/>
    </source>
</evidence>
<feature type="active site" description="Acyl-thioester intermediate" evidence="6 8">
    <location>
        <position position="169"/>
    </location>
</feature>
<dbReference type="InterPro" id="IPR004143">
    <property type="entry name" value="BPL_LPL_catalytic"/>
</dbReference>
<dbReference type="HAMAP" id="MF_00013">
    <property type="entry name" value="LipB"/>
    <property type="match status" value="1"/>
</dbReference>
<dbReference type="EC" id="2.3.1.181" evidence="6 7"/>
<evidence type="ECO:0000256" key="1">
    <source>
        <dbReference type="ARBA" id="ARBA00004821"/>
    </source>
</evidence>
<dbReference type="CDD" id="cd16444">
    <property type="entry name" value="LipB"/>
    <property type="match status" value="1"/>
</dbReference>
<evidence type="ECO:0000256" key="4">
    <source>
        <dbReference type="ARBA" id="ARBA00023315"/>
    </source>
</evidence>
<dbReference type="SUPFAM" id="SSF55681">
    <property type="entry name" value="Class II aaRS and biotin synthetases"/>
    <property type="match status" value="1"/>
</dbReference>
<evidence type="ECO:0000313" key="12">
    <source>
        <dbReference type="EMBL" id="VAX76503.1"/>
    </source>
</evidence>
<dbReference type="FunFam" id="3.30.930.10:FF:000020">
    <property type="entry name" value="Octanoyltransferase"/>
    <property type="match status" value="1"/>
</dbReference>